<dbReference type="EMBL" id="FNEW01000001">
    <property type="protein sequence ID" value="SDJ24622.1"/>
    <property type="molecule type" value="Genomic_DNA"/>
</dbReference>
<dbReference type="Proteomes" id="UP000198917">
    <property type="component" value="Unassembled WGS sequence"/>
</dbReference>
<dbReference type="Gene3D" id="3.40.50.620">
    <property type="entry name" value="HUPs"/>
    <property type="match status" value="1"/>
</dbReference>
<comment type="caution">
    <text evidence="1">The sequence shown here is derived from an EMBL/GenBank/DDBJ whole genome shotgun (WGS) entry which is preliminary data.</text>
</comment>
<dbReference type="AlphaFoldDB" id="A0A7Z7BHC0"/>
<evidence type="ECO:0000313" key="2">
    <source>
        <dbReference type="Proteomes" id="UP000198917"/>
    </source>
</evidence>
<sequence length="270" mass="30923">MNAPLPGDTIVVWFSNGAASAVAAWETIRRYGAICDVRVVNNPIIEEDEDNLRFQTDVSRWLGLPIILHGNPEYPSNSAVDIWEKRKAMVFPKGAPCTVHGKKEARQDYEKHHRVDWHVFGFTADERDRHERFVLTERDNVLPVLIDGNYTKDDCASLLQFFRIALPRIYSLGFPNANCKGCVKATSPTYWNLVRRIFPDVFAARAEQSRRLGVRLVRYKGERIFLDELPPDAVGRPLKTMRIECGIVCEEDPTGDREEYFNVTEWLLAA</sequence>
<dbReference type="SUPFAM" id="SSF52402">
    <property type="entry name" value="Adenine nucleotide alpha hydrolases-like"/>
    <property type="match status" value="1"/>
</dbReference>
<evidence type="ECO:0008006" key="3">
    <source>
        <dbReference type="Google" id="ProtNLM"/>
    </source>
</evidence>
<protein>
    <recommendedName>
        <fullName evidence="3">Phosphoadenosine phosphosulphate reductase domain-containing protein</fullName>
    </recommendedName>
</protein>
<dbReference type="RefSeq" id="WP_092731698.1">
    <property type="nucleotide sequence ID" value="NZ_FNEW01000001.1"/>
</dbReference>
<reference evidence="1 2" key="1">
    <citation type="submission" date="2016-10" db="EMBL/GenBank/DDBJ databases">
        <authorList>
            <person name="Varghese N."/>
            <person name="Submissions S."/>
        </authorList>
    </citation>
    <scope>NUCLEOTIDE SEQUENCE [LARGE SCALE GENOMIC DNA]</scope>
    <source>
        <strain evidence="1 2">PDC82</strain>
    </source>
</reference>
<organism evidence="1 2">
    <name type="scientific">Agrobacterium fabrum</name>
    <dbReference type="NCBI Taxonomy" id="1176649"/>
    <lineage>
        <taxon>Bacteria</taxon>
        <taxon>Pseudomonadati</taxon>
        <taxon>Pseudomonadota</taxon>
        <taxon>Alphaproteobacteria</taxon>
        <taxon>Hyphomicrobiales</taxon>
        <taxon>Rhizobiaceae</taxon>
        <taxon>Rhizobium/Agrobacterium group</taxon>
        <taxon>Agrobacterium</taxon>
        <taxon>Agrobacterium tumefaciens complex</taxon>
    </lineage>
</organism>
<proteinExistence type="predicted"/>
<gene>
    <name evidence="1" type="ORF">SAMN05428983_0802</name>
</gene>
<evidence type="ECO:0000313" key="1">
    <source>
        <dbReference type="EMBL" id="SDJ24622.1"/>
    </source>
</evidence>
<name>A0A7Z7BHC0_9HYPH</name>
<dbReference type="InterPro" id="IPR014729">
    <property type="entry name" value="Rossmann-like_a/b/a_fold"/>
</dbReference>
<accession>A0A7Z7BHC0</accession>